<keyword evidence="6" id="KW-1185">Reference proteome</keyword>
<dbReference type="Pfam" id="PF00808">
    <property type="entry name" value="CBFD_NFYB_HMF"/>
    <property type="match status" value="1"/>
</dbReference>
<gene>
    <name evidence="5" type="ORF">QTJ16_005808</name>
</gene>
<evidence type="ECO:0000256" key="3">
    <source>
        <dbReference type="SAM" id="MobiDB-lite"/>
    </source>
</evidence>
<organism evidence="5 6">
    <name type="scientific">Diplocarpon rosae</name>
    <dbReference type="NCBI Taxonomy" id="946125"/>
    <lineage>
        <taxon>Eukaryota</taxon>
        <taxon>Fungi</taxon>
        <taxon>Dikarya</taxon>
        <taxon>Ascomycota</taxon>
        <taxon>Pezizomycotina</taxon>
        <taxon>Leotiomycetes</taxon>
        <taxon>Helotiales</taxon>
        <taxon>Drepanopezizaceae</taxon>
        <taxon>Diplocarpon</taxon>
    </lineage>
</organism>
<dbReference type="AlphaFoldDB" id="A0AAD9WAV2"/>
<evidence type="ECO:0000313" key="5">
    <source>
        <dbReference type="EMBL" id="KAK2624615.1"/>
    </source>
</evidence>
<feature type="compositionally biased region" description="Basic and acidic residues" evidence="3">
    <location>
        <begin position="291"/>
        <end position="310"/>
    </location>
</feature>
<feature type="region of interest" description="Disordered" evidence="3">
    <location>
        <begin position="153"/>
        <end position="194"/>
    </location>
</feature>
<dbReference type="InterPro" id="IPR050568">
    <property type="entry name" value="Transcr_DNA_Rep_Reg"/>
</dbReference>
<comment type="caution">
    <text evidence="5">The sequence shown here is derived from an EMBL/GenBank/DDBJ whole genome shotgun (WGS) entry which is preliminary data.</text>
</comment>
<reference evidence="5" key="1">
    <citation type="submission" date="2023-06" db="EMBL/GenBank/DDBJ databases">
        <title>Draft genome of Marssonina rosae.</title>
        <authorList>
            <person name="Cheng Q."/>
        </authorList>
    </citation>
    <scope>NUCLEOTIDE SEQUENCE</scope>
    <source>
        <strain evidence="5">R4</strain>
    </source>
</reference>
<dbReference type="PANTHER" id="PTHR10252:SF5">
    <property type="entry name" value="DR1-ASSOCIATED COREPRESSOR"/>
    <property type="match status" value="1"/>
</dbReference>
<dbReference type="InterPro" id="IPR009072">
    <property type="entry name" value="Histone-fold"/>
</dbReference>
<comment type="subcellular location">
    <subcellularLocation>
        <location evidence="1">Nucleus</location>
    </subcellularLocation>
</comment>
<keyword evidence="2" id="KW-0539">Nucleus</keyword>
<protein>
    <recommendedName>
        <fullName evidence="4">Transcription factor CBF/NF-Y/archaeal histone domain-containing protein</fullName>
    </recommendedName>
</protein>
<evidence type="ECO:0000256" key="1">
    <source>
        <dbReference type="ARBA" id="ARBA00004123"/>
    </source>
</evidence>
<feature type="compositionally biased region" description="Basic residues" evidence="3">
    <location>
        <begin position="311"/>
        <end position="323"/>
    </location>
</feature>
<dbReference type="PANTHER" id="PTHR10252">
    <property type="entry name" value="HISTONE-LIKE TRANSCRIPTION FACTOR CCAAT-RELATED"/>
    <property type="match status" value="1"/>
</dbReference>
<dbReference type="Proteomes" id="UP001285354">
    <property type="component" value="Unassembled WGS sequence"/>
</dbReference>
<feature type="domain" description="Transcription factor CBF/NF-Y/archaeal histone" evidence="4">
    <location>
        <begin position="201"/>
        <end position="264"/>
    </location>
</feature>
<proteinExistence type="predicted"/>
<evidence type="ECO:0000256" key="2">
    <source>
        <dbReference type="ARBA" id="ARBA00023242"/>
    </source>
</evidence>
<dbReference type="GO" id="GO:0017054">
    <property type="term" value="C:negative cofactor 2 complex"/>
    <property type="evidence" value="ECO:0007669"/>
    <property type="project" value="TreeGrafter"/>
</dbReference>
<evidence type="ECO:0000259" key="4">
    <source>
        <dbReference type="Pfam" id="PF00808"/>
    </source>
</evidence>
<dbReference type="Gene3D" id="1.10.20.10">
    <property type="entry name" value="Histone, subunit A"/>
    <property type="match status" value="1"/>
</dbReference>
<dbReference type="EMBL" id="JAUBYV010000009">
    <property type="protein sequence ID" value="KAK2624615.1"/>
    <property type="molecule type" value="Genomic_DNA"/>
</dbReference>
<sequence>MDSTYAPQSPDLSSLHPSATRGQQPIHNALNKQPNTQTHQNTTASIFNAYAPRSPAVLTSTAPLSHEPPNLHAFTQNQQHNHVALDGTSCFPVHSTAQDILPIPDLPMDHSFPNPNQIPNLEQTPFAPQYFQRPQRQARNNIPSYNEDVEYEPEEEYIAAPPPLPPASMLTPGPRSKASSSAAPPPSYRDPNPLNIEIKTKFPVARIKRIMQADEEVGKVAQVTPVAVSKALELFMIALVGGAADKAREKGGKKVTSQHLKAVVMGAPEQFDFLAEIVARVGEAQEGAGGEGRKRKEAKDGSESSEEEKKVKKSRGRKKKSDD</sequence>
<feature type="compositionally biased region" description="Low complexity" evidence="3">
    <location>
        <begin position="172"/>
        <end position="182"/>
    </location>
</feature>
<feature type="region of interest" description="Disordered" evidence="3">
    <location>
        <begin position="284"/>
        <end position="323"/>
    </location>
</feature>
<feature type="region of interest" description="Disordered" evidence="3">
    <location>
        <begin position="1"/>
        <end position="37"/>
    </location>
</feature>
<accession>A0AAD9WAV2</accession>
<evidence type="ECO:0000313" key="6">
    <source>
        <dbReference type="Proteomes" id="UP001285354"/>
    </source>
</evidence>
<dbReference type="GO" id="GO:0001046">
    <property type="term" value="F:core promoter sequence-specific DNA binding"/>
    <property type="evidence" value="ECO:0007669"/>
    <property type="project" value="TreeGrafter"/>
</dbReference>
<name>A0AAD9WAV2_9HELO</name>
<dbReference type="SUPFAM" id="SSF47113">
    <property type="entry name" value="Histone-fold"/>
    <property type="match status" value="1"/>
</dbReference>
<dbReference type="InterPro" id="IPR003958">
    <property type="entry name" value="CBFA_NFYB_domain"/>
</dbReference>
<dbReference type="GO" id="GO:0046982">
    <property type="term" value="F:protein heterodimerization activity"/>
    <property type="evidence" value="ECO:0007669"/>
    <property type="project" value="InterPro"/>
</dbReference>
<dbReference type="CDD" id="cd22906">
    <property type="entry name" value="HFD_DRAP1"/>
    <property type="match status" value="1"/>
</dbReference>
<dbReference type="GO" id="GO:0016251">
    <property type="term" value="F:RNA polymerase II general transcription initiation factor activity"/>
    <property type="evidence" value="ECO:0007669"/>
    <property type="project" value="TreeGrafter"/>
</dbReference>